<dbReference type="AlphaFoldDB" id="A0A4R6PT45"/>
<sequence length="670" mass="73145">MTGQVRHTSGQFGPLRPDLPGERRALADALRYQFALLGAISAREYAKKQALQPSTVTRYFNGAVLPSEEFIKDLVDEVQLRSGHPQPGQPEQLLELLYAAQDAHSGTWGHAKRLQEQCAVLRERLKAADLQYRELLVENDVLRHGQPAAVAALHDQLSVARERIVELERERAILLIGSARATSSSVAANLANDYCWQFYSNALALRGWSPPAVAQTEAVANEVLALLDAPTDAKPENRNGLVLYPIGGGRTSAAIGLVAKAVDADYRLVIVLAGNLNDLRRQVQQQVDRDLPPSGVIRLTGQDLDYSRLGPALRALTFEKEVPDLPLNSPENLSGAPTRLLVIKKNRAVLRKVIKDLRAGLSPSEEVPALVVDLDTDAAQPHSALDNYVTALLNALPRAQYVAYTASPFRDVSTPGRNDFIVRARRLPGQIISDFFFSDAAGVQPGPGDLAVPGEKAFVRKVDRDDSGLVAAMDAFVLTGAMKIHRSKQAGRDTLLRHVLFVNASPRIEDQAALRERLVACWRAADYAGSTGLGRLRDIFDTDILPVSRALATDTDLPSSFSELSPTLTAALDRIGDEPITADLGIGTEPLWKMVVCSASRASEFAGDGMTVLFLHHTPGPKTMFRIFDMWFGSRSDCTDLLRLFVPRDSSTGIDSYAQIVDIWREHGGL</sequence>
<organism evidence="2 3">
    <name type="scientific">Nocardia ignorata</name>
    <dbReference type="NCBI Taxonomy" id="145285"/>
    <lineage>
        <taxon>Bacteria</taxon>
        <taxon>Bacillati</taxon>
        <taxon>Actinomycetota</taxon>
        <taxon>Actinomycetes</taxon>
        <taxon>Mycobacteriales</taxon>
        <taxon>Nocardiaceae</taxon>
        <taxon>Nocardia</taxon>
    </lineage>
</organism>
<feature type="coiled-coil region" evidence="1">
    <location>
        <begin position="111"/>
        <end position="170"/>
    </location>
</feature>
<accession>A0A4R6PT45</accession>
<evidence type="ECO:0000256" key="1">
    <source>
        <dbReference type="SAM" id="Coils"/>
    </source>
</evidence>
<evidence type="ECO:0000313" key="2">
    <source>
        <dbReference type="EMBL" id="TDP42021.1"/>
    </source>
</evidence>
<gene>
    <name evidence="2" type="ORF">DFR75_1011127</name>
</gene>
<dbReference type="Proteomes" id="UP000295087">
    <property type="component" value="Unassembled WGS sequence"/>
</dbReference>
<protein>
    <submittedName>
        <fullName evidence="2">Uncharacterized protein</fullName>
    </submittedName>
</protein>
<keyword evidence="3" id="KW-1185">Reference proteome</keyword>
<evidence type="ECO:0000313" key="3">
    <source>
        <dbReference type="Proteomes" id="UP000295087"/>
    </source>
</evidence>
<dbReference type="EMBL" id="SNXK01000001">
    <property type="protein sequence ID" value="TDP42021.1"/>
    <property type="molecule type" value="Genomic_DNA"/>
</dbReference>
<reference evidence="2 3" key="1">
    <citation type="submission" date="2019-03" db="EMBL/GenBank/DDBJ databases">
        <title>Genomic Encyclopedia of Type Strains, Phase IV (KMG-IV): sequencing the most valuable type-strain genomes for metagenomic binning, comparative biology and taxonomic classification.</title>
        <authorList>
            <person name="Goeker M."/>
        </authorList>
    </citation>
    <scope>NUCLEOTIDE SEQUENCE [LARGE SCALE GENOMIC DNA]</scope>
    <source>
        <strain evidence="2 3">DSM 44496</strain>
    </source>
</reference>
<name>A0A4R6PT45_NOCIG</name>
<keyword evidence="1" id="KW-0175">Coiled coil</keyword>
<comment type="caution">
    <text evidence="2">The sequence shown here is derived from an EMBL/GenBank/DDBJ whole genome shotgun (WGS) entry which is preliminary data.</text>
</comment>
<proteinExistence type="predicted"/>